<name>A0A1Y2IQG5_TRAC3</name>
<dbReference type="Proteomes" id="UP000193067">
    <property type="component" value="Unassembled WGS sequence"/>
</dbReference>
<proteinExistence type="predicted"/>
<dbReference type="EMBL" id="KZ084101">
    <property type="protein sequence ID" value="OSD03369.1"/>
    <property type="molecule type" value="Genomic_DNA"/>
</dbReference>
<gene>
    <name evidence="1" type="ORF">PYCCODRAFT_268846</name>
</gene>
<evidence type="ECO:0000313" key="2">
    <source>
        <dbReference type="Proteomes" id="UP000193067"/>
    </source>
</evidence>
<organism evidence="1 2">
    <name type="scientific">Trametes coccinea (strain BRFM310)</name>
    <name type="common">Pycnoporus coccineus</name>
    <dbReference type="NCBI Taxonomy" id="1353009"/>
    <lineage>
        <taxon>Eukaryota</taxon>
        <taxon>Fungi</taxon>
        <taxon>Dikarya</taxon>
        <taxon>Basidiomycota</taxon>
        <taxon>Agaricomycotina</taxon>
        <taxon>Agaricomycetes</taxon>
        <taxon>Polyporales</taxon>
        <taxon>Polyporaceae</taxon>
        <taxon>Trametes</taxon>
    </lineage>
</organism>
<protein>
    <submittedName>
        <fullName evidence="1">Uncharacterized protein</fullName>
    </submittedName>
</protein>
<evidence type="ECO:0000313" key="1">
    <source>
        <dbReference type="EMBL" id="OSD03369.1"/>
    </source>
</evidence>
<keyword evidence="2" id="KW-1185">Reference proteome</keyword>
<dbReference type="AlphaFoldDB" id="A0A1Y2IQG5"/>
<accession>A0A1Y2IQG5</accession>
<sequence>MAVWAVFARRVCSETDTDVLTLYSTLASHSSAFRRAYVSNWVLVSPWSSVAALYCGLHSTPRPCKTITRNHHNAHKRRTPTNLRVAKSSFARSRWFRHPGDLMASSSPVALRMMQSLPFACGQADVLTTCQGTPPNLDWPSEGGFGSVRAIAVTPTRISDSRSAIAFSSI</sequence>
<reference evidence="1 2" key="1">
    <citation type="journal article" date="2015" name="Biotechnol. Biofuels">
        <title>Enhanced degradation of softwood versus hardwood by the white-rot fungus Pycnoporus coccineus.</title>
        <authorList>
            <person name="Couturier M."/>
            <person name="Navarro D."/>
            <person name="Chevret D."/>
            <person name="Henrissat B."/>
            <person name="Piumi F."/>
            <person name="Ruiz-Duenas F.J."/>
            <person name="Martinez A.T."/>
            <person name="Grigoriev I.V."/>
            <person name="Riley R."/>
            <person name="Lipzen A."/>
            <person name="Berrin J.G."/>
            <person name="Master E.R."/>
            <person name="Rosso M.N."/>
        </authorList>
    </citation>
    <scope>NUCLEOTIDE SEQUENCE [LARGE SCALE GENOMIC DNA]</scope>
    <source>
        <strain evidence="1 2">BRFM310</strain>
    </source>
</reference>